<keyword evidence="2" id="KW-1185">Reference proteome</keyword>
<dbReference type="Proteomes" id="UP000036097">
    <property type="component" value="Unassembled WGS sequence"/>
</dbReference>
<gene>
    <name evidence="1" type="ORF">ABT56_20240</name>
</gene>
<feature type="non-terminal residue" evidence="1">
    <location>
        <position position="89"/>
    </location>
</feature>
<reference evidence="1 2" key="1">
    <citation type="submission" date="2015-05" db="EMBL/GenBank/DDBJ databases">
        <title>Photobacterium galathea sp. nov.</title>
        <authorList>
            <person name="Machado H."/>
            <person name="Gram L."/>
        </authorList>
    </citation>
    <scope>NUCLEOTIDE SEQUENCE [LARGE SCALE GENOMIC DNA]</scope>
    <source>
        <strain evidence="1 2">CGMCC 1.12159</strain>
    </source>
</reference>
<sequence>MIISNPIPKQVTKAPKLGAAVSSLPLHEAAVPLNTTLVADFMAQHALDEWNNSMSLVRYHRLHGDRTLVAHFLKESAEFRRVYIAFAKA</sequence>
<accession>A0A0J1GU55</accession>
<protein>
    <submittedName>
        <fullName evidence="1">Uncharacterized protein</fullName>
    </submittedName>
</protein>
<dbReference type="RefSeq" id="WP_047880735.1">
    <property type="nucleotide sequence ID" value="NZ_LDOT01000036.1"/>
</dbReference>
<dbReference type="OrthoDB" id="5818152at2"/>
<organism evidence="1 2">
    <name type="scientific">Photobacterium aquae</name>
    <dbReference type="NCBI Taxonomy" id="1195763"/>
    <lineage>
        <taxon>Bacteria</taxon>
        <taxon>Pseudomonadati</taxon>
        <taxon>Pseudomonadota</taxon>
        <taxon>Gammaproteobacteria</taxon>
        <taxon>Vibrionales</taxon>
        <taxon>Vibrionaceae</taxon>
        <taxon>Photobacterium</taxon>
    </lineage>
</organism>
<dbReference type="STRING" id="1195763.ABT56_20240"/>
<evidence type="ECO:0000313" key="2">
    <source>
        <dbReference type="Proteomes" id="UP000036097"/>
    </source>
</evidence>
<name>A0A0J1GU55_9GAMM</name>
<evidence type="ECO:0000313" key="1">
    <source>
        <dbReference type="EMBL" id="KLV03258.1"/>
    </source>
</evidence>
<dbReference type="AlphaFoldDB" id="A0A0J1GU55"/>
<comment type="caution">
    <text evidence="1">The sequence shown here is derived from an EMBL/GenBank/DDBJ whole genome shotgun (WGS) entry which is preliminary data.</text>
</comment>
<dbReference type="EMBL" id="LDOT01000036">
    <property type="protein sequence ID" value="KLV03258.1"/>
    <property type="molecule type" value="Genomic_DNA"/>
</dbReference>
<proteinExistence type="predicted"/>